<keyword evidence="2" id="KW-1185">Reference proteome</keyword>
<dbReference type="AlphaFoldDB" id="A0A2T0FDS9"/>
<sequence length="560" mass="59949">MTDYHFNSRRSVVHSTKGICAATQPVAAAAGVKILEQGGNAAMAAVAMAAAMGVAEPMMTGIGGDVFCLYYDAKTQSVSGFNGSGKSAKDIVADDLKDLNSKHLPATSPLSVNVPGAPAGWCDIVEKWGNDKLNLTQILQPAIDIARNGFGVAEICAQLWKDSEPKLQSSANGHELLVDGKRAPTEGELFVNENLAKVYEAVGKHGKKGYYDGPIADAIVEAVQSLGGKLSHEDLKIHESLILEPITMPIDDEVTLHELPPNNHGLVALLAMGIIHELAEEKKIDLKSMKHNSAEYIHLLTEALKFAFKDADHYIGDPHEIDFNVNDLLGKKFLQSRAKLFSASSVNKNYEHGVINPANSSDTSYFTVADSEGNACSIIASVYHGFGSGIVPKGCGFALHNRGCNFNLKPGTRNTLAGGKRPYHTIIPAMLTKGKELYAAYGVMGGFMQPQGHVQVALNMRLFGMNPQQALDAPRICLGPYPDKPEIPTTDEVLVNLEVGIDAKVVADLEAMGHKVRVLEGADRALFGRGQVIQQSKQNGKIVYHAGSDLRGDGAAIPQV</sequence>
<dbReference type="RefSeq" id="XP_024663063.1">
    <property type="nucleotide sequence ID" value="XM_024807295.1"/>
</dbReference>
<dbReference type="PANTHER" id="PTHR43881">
    <property type="entry name" value="GAMMA-GLUTAMYLTRANSPEPTIDASE (AFU_ORTHOLOGUE AFUA_4G13580)"/>
    <property type="match status" value="1"/>
</dbReference>
<keyword evidence="1" id="KW-0808">Transferase</keyword>
<dbReference type="PRINTS" id="PR01210">
    <property type="entry name" value="GGTRANSPTASE"/>
</dbReference>
<dbReference type="SUPFAM" id="SSF56235">
    <property type="entry name" value="N-terminal nucleophile aminohydrolases (Ntn hydrolases)"/>
    <property type="match status" value="1"/>
</dbReference>
<dbReference type="Gene3D" id="3.60.20.40">
    <property type="match status" value="1"/>
</dbReference>
<dbReference type="InterPro" id="IPR043137">
    <property type="entry name" value="GGT_ssub_C"/>
</dbReference>
<dbReference type="OrthoDB" id="2015213at2759"/>
<dbReference type="STRING" id="45607.A0A2T0FDS9"/>
<dbReference type="GO" id="GO:0016740">
    <property type="term" value="F:transferase activity"/>
    <property type="evidence" value="ECO:0007669"/>
    <property type="project" value="UniProtKB-KW"/>
</dbReference>
<evidence type="ECO:0000313" key="2">
    <source>
        <dbReference type="Proteomes" id="UP000238350"/>
    </source>
</evidence>
<organism evidence="1 2">
    <name type="scientific">Wickerhamiella sorbophila</name>
    <dbReference type="NCBI Taxonomy" id="45607"/>
    <lineage>
        <taxon>Eukaryota</taxon>
        <taxon>Fungi</taxon>
        <taxon>Dikarya</taxon>
        <taxon>Ascomycota</taxon>
        <taxon>Saccharomycotina</taxon>
        <taxon>Dipodascomycetes</taxon>
        <taxon>Dipodascales</taxon>
        <taxon>Trichomonascaceae</taxon>
        <taxon>Wickerhamiella</taxon>
    </lineage>
</organism>
<dbReference type="Proteomes" id="UP000238350">
    <property type="component" value="Unassembled WGS sequence"/>
</dbReference>
<name>A0A2T0FDS9_9ASCO</name>
<dbReference type="PANTHER" id="PTHR43881:SF1">
    <property type="entry name" value="GAMMA-GLUTAMYLTRANSPEPTIDASE (AFU_ORTHOLOGUE AFUA_4G13580)"/>
    <property type="match status" value="1"/>
</dbReference>
<dbReference type="Pfam" id="PF01019">
    <property type="entry name" value="G_glu_transpept"/>
    <property type="match status" value="1"/>
</dbReference>
<dbReference type="InterPro" id="IPR052896">
    <property type="entry name" value="GGT-like_enzyme"/>
</dbReference>
<gene>
    <name evidence="1" type="ORF">B9G98_00737</name>
</gene>
<comment type="caution">
    <text evidence="1">The sequence shown here is derived from an EMBL/GenBank/DDBJ whole genome shotgun (WGS) entry which is preliminary data.</text>
</comment>
<dbReference type="Gene3D" id="1.10.246.130">
    <property type="match status" value="1"/>
</dbReference>
<dbReference type="GeneID" id="36514486"/>
<proteinExistence type="predicted"/>
<protein>
    <submittedName>
        <fullName evidence="1">Gamma-glutamyltransferase YwrD</fullName>
    </submittedName>
</protein>
<dbReference type="EMBL" id="NDIQ01000001">
    <property type="protein sequence ID" value="PRT53117.1"/>
    <property type="molecule type" value="Genomic_DNA"/>
</dbReference>
<reference evidence="1 2" key="1">
    <citation type="submission" date="2017-04" db="EMBL/GenBank/DDBJ databases">
        <title>Genome sequencing of [Candida] sorbophila.</title>
        <authorList>
            <person name="Ahn J.O."/>
        </authorList>
    </citation>
    <scope>NUCLEOTIDE SEQUENCE [LARGE SCALE GENOMIC DNA]</scope>
    <source>
        <strain evidence="1 2">DS02</strain>
    </source>
</reference>
<evidence type="ECO:0000313" key="1">
    <source>
        <dbReference type="EMBL" id="PRT53117.1"/>
    </source>
</evidence>
<dbReference type="InterPro" id="IPR029055">
    <property type="entry name" value="Ntn_hydrolases_N"/>
</dbReference>
<dbReference type="InterPro" id="IPR043138">
    <property type="entry name" value="GGT_lsub"/>
</dbReference>
<accession>A0A2T0FDS9</accession>